<evidence type="ECO:0000259" key="8">
    <source>
        <dbReference type="Pfam" id="PF02687"/>
    </source>
</evidence>
<feature type="region of interest" description="Disordered" evidence="6">
    <location>
        <begin position="167"/>
        <end position="186"/>
    </location>
</feature>
<evidence type="ECO:0000256" key="6">
    <source>
        <dbReference type="SAM" id="MobiDB-lite"/>
    </source>
</evidence>
<gene>
    <name evidence="10" type="ORF">GCM10008959_37170</name>
</gene>
<keyword evidence="2" id="KW-1003">Cell membrane</keyword>
<keyword evidence="5 7" id="KW-0472">Membrane</keyword>
<accession>A0ABQ2RVT9</accession>
<comment type="caution">
    <text evidence="10">The sequence shown here is derived from an EMBL/GenBank/DDBJ whole genome shotgun (WGS) entry which is preliminary data.</text>
</comment>
<dbReference type="InterPro" id="IPR025857">
    <property type="entry name" value="MacB_PCD"/>
</dbReference>
<dbReference type="EMBL" id="BMQM01000039">
    <property type="protein sequence ID" value="GGR72200.1"/>
    <property type="molecule type" value="Genomic_DNA"/>
</dbReference>
<dbReference type="PANTHER" id="PTHR43738:SF2">
    <property type="entry name" value="ABC TRANSPORTER PERMEASE"/>
    <property type="match status" value="1"/>
</dbReference>
<name>A0ABQ2RVT9_9DEIO</name>
<organism evidence="10 11">
    <name type="scientific">Deinococcus seoulensis</name>
    <dbReference type="NCBI Taxonomy" id="1837379"/>
    <lineage>
        <taxon>Bacteria</taxon>
        <taxon>Thermotogati</taxon>
        <taxon>Deinococcota</taxon>
        <taxon>Deinococci</taxon>
        <taxon>Deinococcales</taxon>
        <taxon>Deinococcaceae</taxon>
        <taxon>Deinococcus</taxon>
    </lineage>
</organism>
<feature type="transmembrane region" description="Helical" evidence="7">
    <location>
        <begin position="367"/>
        <end position="387"/>
    </location>
</feature>
<feature type="transmembrane region" description="Helical" evidence="7">
    <location>
        <begin position="332"/>
        <end position="355"/>
    </location>
</feature>
<evidence type="ECO:0000313" key="10">
    <source>
        <dbReference type="EMBL" id="GGR72200.1"/>
    </source>
</evidence>
<sequence length="402" mass="41810">MRWPLALWVALRNLRARLGALLLTALAVALATATALTVPLVTRQVERGAQEAAQVFDLLIAAPGSASQALTSSLFYLGAPTGNVPERVLNELRAMPGTRRAVPLALGDNHLGFPIVGTTTAFFDQRLKPEAPPYFRLGSGQLFARPLDVVVGARAARQGGLTLGSTFRGSHGLEEHHGEEEDSDEHDGTYRVVGILAPTGGPVDGALLTPIESVWQAHGQTTPGGREVTAILYSADQLAGIYVAAQRVNAGKDAMAVFPGQVFAQSRETLSQGQAAYAGLSLLVLGIAALTVWLGVHASALERQRSVALLRALGAARGTVFGLVLTETLLTVALGVGAGLLLSVLISGVGGTLLGDRLGFTLPAPQLTWPLAARALALIPLGLLAALPPAVNAARLSPLRHL</sequence>
<feature type="domain" description="MacB-like periplasmic core" evidence="9">
    <location>
        <begin position="22"/>
        <end position="240"/>
    </location>
</feature>
<feature type="domain" description="ABC3 transporter permease C-terminal" evidence="8">
    <location>
        <begin position="280"/>
        <end position="398"/>
    </location>
</feature>
<evidence type="ECO:0000256" key="4">
    <source>
        <dbReference type="ARBA" id="ARBA00022989"/>
    </source>
</evidence>
<keyword evidence="3 7" id="KW-0812">Transmembrane</keyword>
<protein>
    <submittedName>
        <fullName evidence="10">ABC transporter permease</fullName>
    </submittedName>
</protein>
<evidence type="ECO:0000256" key="2">
    <source>
        <dbReference type="ARBA" id="ARBA00022475"/>
    </source>
</evidence>
<dbReference type="InterPro" id="IPR003838">
    <property type="entry name" value="ABC3_permease_C"/>
</dbReference>
<dbReference type="Proteomes" id="UP000634308">
    <property type="component" value="Unassembled WGS sequence"/>
</dbReference>
<comment type="subcellular location">
    <subcellularLocation>
        <location evidence="1">Cell membrane</location>
        <topology evidence="1">Multi-pass membrane protein</topology>
    </subcellularLocation>
</comment>
<keyword evidence="11" id="KW-1185">Reference proteome</keyword>
<reference evidence="11" key="1">
    <citation type="journal article" date="2019" name="Int. J. Syst. Evol. Microbiol.">
        <title>The Global Catalogue of Microorganisms (GCM) 10K type strain sequencing project: providing services to taxonomists for standard genome sequencing and annotation.</title>
        <authorList>
            <consortium name="The Broad Institute Genomics Platform"/>
            <consortium name="The Broad Institute Genome Sequencing Center for Infectious Disease"/>
            <person name="Wu L."/>
            <person name="Ma J."/>
        </authorList>
    </citation>
    <scope>NUCLEOTIDE SEQUENCE [LARGE SCALE GENOMIC DNA]</scope>
    <source>
        <strain evidence="11">JCM 31404</strain>
    </source>
</reference>
<dbReference type="InterPro" id="IPR051125">
    <property type="entry name" value="ABC-4/HrtB_transporter"/>
</dbReference>
<evidence type="ECO:0000313" key="11">
    <source>
        <dbReference type="Proteomes" id="UP000634308"/>
    </source>
</evidence>
<evidence type="ECO:0000256" key="5">
    <source>
        <dbReference type="ARBA" id="ARBA00023136"/>
    </source>
</evidence>
<keyword evidence="4 7" id="KW-1133">Transmembrane helix</keyword>
<feature type="transmembrane region" description="Helical" evidence="7">
    <location>
        <begin position="275"/>
        <end position="296"/>
    </location>
</feature>
<feature type="transmembrane region" description="Helical" evidence="7">
    <location>
        <begin position="308"/>
        <end position="326"/>
    </location>
</feature>
<dbReference type="Pfam" id="PF12704">
    <property type="entry name" value="MacB_PCD"/>
    <property type="match status" value="1"/>
</dbReference>
<evidence type="ECO:0000256" key="3">
    <source>
        <dbReference type="ARBA" id="ARBA00022692"/>
    </source>
</evidence>
<evidence type="ECO:0000256" key="1">
    <source>
        <dbReference type="ARBA" id="ARBA00004651"/>
    </source>
</evidence>
<dbReference type="Pfam" id="PF02687">
    <property type="entry name" value="FtsX"/>
    <property type="match status" value="1"/>
</dbReference>
<evidence type="ECO:0000256" key="7">
    <source>
        <dbReference type="SAM" id="Phobius"/>
    </source>
</evidence>
<proteinExistence type="predicted"/>
<dbReference type="PANTHER" id="PTHR43738">
    <property type="entry name" value="ABC TRANSPORTER, MEMBRANE PROTEIN"/>
    <property type="match status" value="1"/>
</dbReference>
<dbReference type="RefSeq" id="WP_229778066.1">
    <property type="nucleotide sequence ID" value="NZ_BMQM01000039.1"/>
</dbReference>
<evidence type="ECO:0000259" key="9">
    <source>
        <dbReference type="Pfam" id="PF12704"/>
    </source>
</evidence>